<name>A0A9W9CQ70_9PLEO</name>
<evidence type="ECO:0000313" key="2">
    <source>
        <dbReference type="EMBL" id="KAJ4374284.1"/>
    </source>
</evidence>
<sequence length="168" mass="18331">MAPSTISLSKTPATRSGPVVARPDGARVVKKVKVANKGAQIKELAAIVNEATAKPNASRPPRRPRPQAALFTPKRKDPNAPISRPQRYMGTIDPTNTKATTTILMDGLEARRLEEQSLEAERKLTGRKQTNEVYASDVKAAKKAANGGSVTKSRFYRNKDGDIKLRKK</sequence>
<proteinExistence type="predicted"/>
<accession>A0A9W9CQ70</accession>
<comment type="caution">
    <text evidence="2">The sequence shown here is derived from an EMBL/GenBank/DDBJ whole genome shotgun (WGS) entry which is preliminary data.</text>
</comment>
<feature type="compositionally biased region" description="Polar residues" evidence="1">
    <location>
        <begin position="1"/>
        <end position="14"/>
    </location>
</feature>
<evidence type="ECO:0000256" key="1">
    <source>
        <dbReference type="SAM" id="MobiDB-lite"/>
    </source>
</evidence>
<dbReference type="AlphaFoldDB" id="A0A9W9CQ70"/>
<reference evidence="2" key="1">
    <citation type="submission" date="2022-10" db="EMBL/GenBank/DDBJ databases">
        <title>Tapping the CABI collections for fungal endophytes: first genome assemblies for Collariella, Neodidymelliopsis, Ascochyta clinopodiicola, Didymella pomorum, Didymosphaeria variabile, Neocosmospora piperis and Neocucurbitaria cava.</title>
        <authorList>
            <person name="Hill R."/>
        </authorList>
    </citation>
    <scope>NUCLEOTIDE SEQUENCE</scope>
    <source>
        <strain evidence="2">IMI 356814</strain>
    </source>
</reference>
<feature type="region of interest" description="Disordered" evidence="1">
    <location>
        <begin position="1"/>
        <end position="23"/>
    </location>
</feature>
<feature type="region of interest" description="Disordered" evidence="1">
    <location>
        <begin position="52"/>
        <end position="98"/>
    </location>
</feature>
<dbReference type="Proteomes" id="UP001140560">
    <property type="component" value="Unassembled WGS sequence"/>
</dbReference>
<feature type="region of interest" description="Disordered" evidence="1">
    <location>
        <begin position="143"/>
        <end position="168"/>
    </location>
</feature>
<gene>
    <name evidence="2" type="ORF">N0V83_003025</name>
</gene>
<keyword evidence="3" id="KW-1185">Reference proteome</keyword>
<feature type="compositionally biased region" description="Basic and acidic residues" evidence="1">
    <location>
        <begin position="157"/>
        <end position="168"/>
    </location>
</feature>
<protein>
    <submittedName>
        <fullName evidence="2">Uncharacterized protein</fullName>
    </submittedName>
</protein>
<dbReference type="EMBL" id="JAPEUY010000004">
    <property type="protein sequence ID" value="KAJ4374284.1"/>
    <property type="molecule type" value="Genomic_DNA"/>
</dbReference>
<evidence type="ECO:0000313" key="3">
    <source>
        <dbReference type="Proteomes" id="UP001140560"/>
    </source>
</evidence>
<organism evidence="2 3">
    <name type="scientific">Neocucurbitaria cava</name>
    <dbReference type="NCBI Taxonomy" id="798079"/>
    <lineage>
        <taxon>Eukaryota</taxon>
        <taxon>Fungi</taxon>
        <taxon>Dikarya</taxon>
        <taxon>Ascomycota</taxon>
        <taxon>Pezizomycotina</taxon>
        <taxon>Dothideomycetes</taxon>
        <taxon>Pleosporomycetidae</taxon>
        <taxon>Pleosporales</taxon>
        <taxon>Pleosporineae</taxon>
        <taxon>Cucurbitariaceae</taxon>
        <taxon>Neocucurbitaria</taxon>
    </lineage>
</organism>